<feature type="non-terminal residue" evidence="2">
    <location>
        <position position="1"/>
    </location>
</feature>
<organism evidence="2 3">
    <name type="scientific">Kluyvera intermedia</name>
    <name type="common">Enterobacter intermedius</name>
    <dbReference type="NCBI Taxonomy" id="61648"/>
    <lineage>
        <taxon>Bacteria</taxon>
        <taxon>Pseudomonadati</taxon>
        <taxon>Pseudomonadota</taxon>
        <taxon>Gammaproteobacteria</taxon>
        <taxon>Enterobacterales</taxon>
        <taxon>Enterobacteriaceae</taxon>
        <taxon>Kluyvera</taxon>
    </lineage>
</organism>
<evidence type="ECO:0000313" key="3">
    <source>
        <dbReference type="Proteomes" id="UP000192521"/>
    </source>
</evidence>
<dbReference type="Pfam" id="PF04471">
    <property type="entry name" value="Mrr_cat"/>
    <property type="match status" value="1"/>
</dbReference>
<dbReference type="InterPro" id="IPR011335">
    <property type="entry name" value="Restrct_endonuc-II-like"/>
</dbReference>
<dbReference type="InterPro" id="IPR011856">
    <property type="entry name" value="tRNA_endonuc-like_dom_sf"/>
</dbReference>
<feature type="domain" description="Restriction endonuclease type IV Mrr" evidence="1">
    <location>
        <begin position="49"/>
        <end position="138"/>
    </location>
</feature>
<dbReference type="EMBL" id="MWPR01000068">
    <property type="protein sequence ID" value="ORJ47616.1"/>
    <property type="molecule type" value="Genomic_DNA"/>
</dbReference>
<protein>
    <recommendedName>
        <fullName evidence="1">Restriction endonuclease type IV Mrr domain-containing protein</fullName>
    </recommendedName>
</protein>
<comment type="caution">
    <text evidence="2">The sequence shown here is derived from an EMBL/GenBank/DDBJ whole genome shotgun (WGS) entry which is preliminary data.</text>
</comment>
<keyword evidence="2" id="KW-0614">Plasmid</keyword>
<dbReference type="Gene3D" id="3.40.1350.10">
    <property type="match status" value="1"/>
</dbReference>
<dbReference type="InterPro" id="IPR007560">
    <property type="entry name" value="Restrct_endonuc_IV_Mrr"/>
</dbReference>
<dbReference type="Proteomes" id="UP000192521">
    <property type="component" value="Unassembled WGS sequence"/>
</dbReference>
<geneLocation type="plasmid" evidence="2">
    <name>unnamed7</name>
</geneLocation>
<name>A0ABX3U8J8_KLUIN</name>
<accession>A0ABX3U8J8</accession>
<reference evidence="2 3" key="1">
    <citation type="submission" date="2017-02" db="EMBL/GenBank/DDBJ databases">
        <title>Draft genome sequence of a Kluyvera intermedia isolate from a patient with a pancreatic abscess.</title>
        <authorList>
            <person name="Thele R."/>
        </authorList>
    </citation>
    <scope>NUCLEOTIDE SEQUENCE [LARGE SCALE GENOMIC DNA]</scope>
    <source>
        <strain evidence="2 3">FOSA7093</strain>
        <plasmid evidence="2">unnamed7</plasmid>
    </source>
</reference>
<dbReference type="RefSeq" id="WP_139800567.1">
    <property type="nucleotide sequence ID" value="NZ_MWPR01000068.1"/>
</dbReference>
<dbReference type="SUPFAM" id="SSF52980">
    <property type="entry name" value="Restriction endonuclease-like"/>
    <property type="match status" value="1"/>
</dbReference>
<keyword evidence="3" id="KW-1185">Reference proteome</keyword>
<proteinExistence type="predicted"/>
<gene>
    <name evidence="2" type="ORF">B2M27_25160</name>
</gene>
<evidence type="ECO:0000259" key="1">
    <source>
        <dbReference type="Pfam" id="PF04471"/>
    </source>
</evidence>
<evidence type="ECO:0000313" key="2">
    <source>
        <dbReference type="EMBL" id="ORJ47616.1"/>
    </source>
</evidence>
<sequence length="167" mass="18353">VSAIGALIAAIGTYSIFRKIKIDKEIEADITSGDVINNLVYPNIIPGSKGFESMVGEVLNELGVLSESVEAGKDDGYDFEIKTQEQNYIVEVKRYSKLLGLATAREFIYKVNQSGKGGILIVSSGFTERTKQLINEHNALSENQKVYLVVAKAKTELKDILAKILRL</sequence>